<dbReference type="SUPFAM" id="SSF52833">
    <property type="entry name" value="Thioredoxin-like"/>
    <property type="match status" value="1"/>
</dbReference>
<proteinExistence type="predicted"/>
<dbReference type="CDD" id="cd02955">
    <property type="entry name" value="SSP411"/>
    <property type="match status" value="1"/>
</dbReference>
<dbReference type="AlphaFoldDB" id="A0A9X3J1W3"/>
<dbReference type="PIRSF" id="PIRSF006402">
    <property type="entry name" value="UCP006402_thioredoxin"/>
    <property type="match status" value="1"/>
</dbReference>
<evidence type="ECO:0000313" key="2">
    <source>
        <dbReference type="EMBL" id="MCY1011129.1"/>
    </source>
</evidence>
<feature type="domain" description="Spermatogenesis-associated protein 20-like TRX" evidence="1">
    <location>
        <begin position="1"/>
        <end position="161"/>
    </location>
</feature>
<reference evidence="2" key="1">
    <citation type="submission" date="2022-11" db="EMBL/GenBank/DDBJ databases">
        <title>Minimal conservation of predation-associated metabolite biosynthetic gene clusters underscores biosynthetic potential of Myxococcota including descriptions for ten novel species: Archangium lansinium sp. nov., Myxococcus landrumus sp. nov., Nannocystis bai.</title>
        <authorList>
            <person name="Ahearne A."/>
            <person name="Stevens C."/>
            <person name="Phillips K."/>
        </authorList>
    </citation>
    <scope>NUCLEOTIDE SEQUENCE</scope>
    <source>
        <strain evidence="2">Na p29</strain>
    </source>
</reference>
<protein>
    <submittedName>
        <fullName evidence="2">Thioredoxin domain-containing protein</fullName>
    </submittedName>
</protein>
<sequence length="680" mass="74223">MNRLAQSKSPYLRQHAENPVDWYPWGDEALERARREDKPILLSVGYSACHWCHVMAHESFEDADTAALMNTHFINIKVDREERPDIDEIYQKVVLLMGQGGGWPLTVFLTPDHRPFYGGTYFPPVPSYGRPSFRQLLLALTDLWKNRRDDVEGQAEQLLEGIRELAAGGQDGEGAIVGPEPLATAARDLLARLDPEWGGFGRQPKFPNATCLEVLMLQNRVDGTGSDELLLTLEKMWRGGIYDHLRGGFARYAVDRVWLVPHFEKMLYDNALLLGLYADASLRWPEHGFLRRVVRETVAYLEADMRGPAGTFYAATDADSEGVEGKYFCWTPAQLEQVLGSRDDAAFFAAVYGVDPRGNFEHGMSILHFAQPPAQIAQALGMTEAALEARLAPLRARLLEARYQRIPPLRDDKILTSWNGLLISGLARAAASAEQWGEPELQARCLALATAAARRLLDAHVGAHGEVMRVDFDGVVHTRGYLEDVAFLARACLDLHEATLELAWQDAAAKLARYALAHHAVAGGVGFYVTADDAERLIERTESQHDSAIPSGLGVLVEVLLRLDLAGVAPAGARAAAEACLQRQGAAIRQPFAFASLIAAAQFAAPEAAHVTLRGASTEAVAELARTVAAARPGMRARLAVSFEAAEGPRAALVCRAQVCSTPIHAPDALRAALQGGASR</sequence>
<dbReference type="Gene3D" id="3.40.30.10">
    <property type="entry name" value="Glutaredoxin"/>
    <property type="match status" value="1"/>
</dbReference>
<name>A0A9X3J1W3_9BACT</name>
<gene>
    <name evidence="2" type="ORF">OV079_37320</name>
</gene>
<comment type="caution">
    <text evidence="2">The sequence shown here is derived from an EMBL/GenBank/DDBJ whole genome shotgun (WGS) entry which is preliminary data.</text>
</comment>
<dbReference type="Proteomes" id="UP001150924">
    <property type="component" value="Unassembled WGS sequence"/>
</dbReference>
<dbReference type="InterPro" id="IPR004879">
    <property type="entry name" value="Ssp411-like_TRX"/>
</dbReference>
<keyword evidence="3" id="KW-1185">Reference proteome</keyword>
<dbReference type="PANTHER" id="PTHR42899:SF1">
    <property type="entry name" value="SPERMATOGENESIS-ASSOCIATED PROTEIN 20"/>
    <property type="match status" value="1"/>
</dbReference>
<dbReference type="RefSeq" id="WP_267774374.1">
    <property type="nucleotide sequence ID" value="NZ_JAPNKE010000002.1"/>
</dbReference>
<dbReference type="InterPro" id="IPR036249">
    <property type="entry name" value="Thioredoxin-like_sf"/>
</dbReference>
<dbReference type="EMBL" id="JAPNKE010000002">
    <property type="protein sequence ID" value="MCY1011129.1"/>
    <property type="molecule type" value="Genomic_DNA"/>
</dbReference>
<dbReference type="GO" id="GO:0005975">
    <property type="term" value="P:carbohydrate metabolic process"/>
    <property type="evidence" value="ECO:0007669"/>
    <property type="project" value="InterPro"/>
</dbReference>
<organism evidence="2 3">
    <name type="scientific">Nannocystis pusilla</name>
    <dbReference type="NCBI Taxonomy" id="889268"/>
    <lineage>
        <taxon>Bacteria</taxon>
        <taxon>Pseudomonadati</taxon>
        <taxon>Myxococcota</taxon>
        <taxon>Polyangia</taxon>
        <taxon>Nannocystales</taxon>
        <taxon>Nannocystaceae</taxon>
        <taxon>Nannocystis</taxon>
    </lineage>
</organism>
<dbReference type="SUPFAM" id="SSF48208">
    <property type="entry name" value="Six-hairpin glycosidases"/>
    <property type="match status" value="1"/>
</dbReference>
<dbReference type="Pfam" id="PF03190">
    <property type="entry name" value="Thioredox_DsbH"/>
    <property type="match status" value="1"/>
</dbReference>
<dbReference type="InterPro" id="IPR008928">
    <property type="entry name" value="6-hairpin_glycosidase_sf"/>
</dbReference>
<evidence type="ECO:0000313" key="3">
    <source>
        <dbReference type="Proteomes" id="UP001150924"/>
    </source>
</evidence>
<dbReference type="PANTHER" id="PTHR42899">
    <property type="entry name" value="SPERMATOGENESIS-ASSOCIATED PROTEIN 20"/>
    <property type="match status" value="1"/>
</dbReference>
<evidence type="ECO:0000259" key="1">
    <source>
        <dbReference type="Pfam" id="PF03190"/>
    </source>
</evidence>
<accession>A0A9X3J1W3</accession>
<dbReference type="InterPro" id="IPR024705">
    <property type="entry name" value="Ssp411"/>
</dbReference>